<protein>
    <submittedName>
        <fullName evidence="1">Uncharacterized protein</fullName>
    </submittedName>
</protein>
<dbReference type="Proteomes" id="UP000076858">
    <property type="component" value="Unassembled WGS sequence"/>
</dbReference>
<dbReference type="AlphaFoldDB" id="A0A0P5VJY1"/>
<organism evidence="1 2">
    <name type="scientific">Daphnia magna</name>
    <dbReference type="NCBI Taxonomy" id="35525"/>
    <lineage>
        <taxon>Eukaryota</taxon>
        <taxon>Metazoa</taxon>
        <taxon>Ecdysozoa</taxon>
        <taxon>Arthropoda</taxon>
        <taxon>Crustacea</taxon>
        <taxon>Branchiopoda</taxon>
        <taxon>Diplostraca</taxon>
        <taxon>Cladocera</taxon>
        <taxon>Anomopoda</taxon>
        <taxon>Daphniidae</taxon>
        <taxon>Daphnia</taxon>
    </lineage>
</organism>
<reference evidence="1 2" key="1">
    <citation type="submission" date="2016-03" db="EMBL/GenBank/DDBJ databases">
        <title>EvidentialGene: Evidence-directed Construction of Genes on Genomes.</title>
        <authorList>
            <person name="Gilbert D.G."/>
            <person name="Choi J.-H."/>
            <person name="Mockaitis K."/>
            <person name="Colbourne J."/>
            <person name="Pfrender M."/>
        </authorList>
    </citation>
    <scope>NUCLEOTIDE SEQUENCE [LARGE SCALE GENOMIC DNA]</scope>
    <source>
        <strain evidence="1 2">Xinb3</strain>
        <tissue evidence="1">Complete organism</tissue>
    </source>
</reference>
<keyword evidence="2" id="KW-1185">Reference proteome</keyword>
<accession>A0A0P5VJY1</accession>
<dbReference type="EMBL" id="LRGB01000443">
    <property type="protein sequence ID" value="KZS19161.1"/>
    <property type="molecule type" value="Genomic_DNA"/>
</dbReference>
<sequence>MKIIVLVTMNKTFGYCHIKLLVWCSNKVAVPGERFDWLLQHYKHSRFTIYWIRSSYSWQQQKPCSYLKQSFLRILFTKHA</sequence>
<evidence type="ECO:0000313" key="1">
    <source>
        <dbReference type="EMBL" id="KZS19161.1"/>
    </source>
</evidence>
<comment type="caution">
    <text evidence="1">The sequence shown here is derived from an EMBL/GenBank/DDBJ whole genome shotgun (WGS) entry which is preliminary data.</text>
</comment>
<proteinExistence type="predicted"/>
<gene>
    <name evidence="1" type="ORF">APZ42_014518</name>
</gene>
<evidence type="ECO:0000313" key="2">
    <source>
        <dbReference type="Proteomes" id="UP000076858"/>
    </source>
</evidence>
<name>A0A0P5VJY1_9CRUS</name>